<evidence type="ECO:0000313" key="1">
    <source>
        <dbReference type="EMBL" id="VVM92146.1"/>
    </source>
</evidence>
<accession>A0A5E6SG38</accession>
<dbReference type="Proteomes" id="UP000344274">
    <property type="component" value="Unassembled WGS sequence"/>
</dbReference>
<evidence type="ECO:0000313" key="2">
    <source>
        <dbReference type="Proteomes" id="UP000344274"/>
    </source>
</evidence>
<organism evidence="1 2">
    <name type="scientific">Pseudomonas fluorescens</name>
    <dbReference type="NCBI Taxonomy" id="294"/>
    <lineage>
        <taxon>Bacteria</taxon>
        <taxon>Pseudomonadati</taxon>
        <taxon>Pseudomonadota</taxon>
        <taxon>Gammaproteobacteria</taxon>
        <taxon>Pseudomonadales</taxon>
        <taxon>Pseudomonadaceae</taxon>
        <taxon>Pseudomonas</taxon>
    </lineage>
</organism>
<dbReference type="RefSeq" id="WP_159389528.1">
    <property type="nucleotide sequence ID" value="NZ_CABVHB010000020.1"/>
</dbReference>
<dbReference type="InterPro" id="IPR039366">
    <property type="entry name" value="Pilotin"/>
</dbReference>
<dbReference type="EMBL" id="CABVHB010000020">
    <property type="protein sequence ID" value="VVM92146.1"/>
    <property type="molecule type" value="Genomic_DNA"/>
</dbReference>
<dbReference type="InterPro" id="IPR053196">
    <property type="entry name" value="Lipoprotein_YbaY-like"/>
</dbReference>
<protein>
    <recommendedName>
        <fullName evidence="3">Lipoprotein</fullName>
    </recommendedName>
</protein>
<dbReference type="PANTHER" id="PTHR38013">
    <property type="entry name" value="GLYCOPROTEIN/POLYSACCHARIDE METABOLISM"/>
    <property type="match status" value="1"/>
</dbReference>
<sequence>MNSEKEITGNVIYLEKVGLLPGSTLHVSLVDVTQPNALKTLATEIYSNVNQNGMDYTLSCELAKLQYGHTYSISASILYEDQVVFTSTEHAPLDLSAEFLWVKDVVVSIVSVSPGA</sequence>
<dbReference type="Pfam" id="PF09619">
    <property type="entry name" value="YscW"/>
    <property type="match status" value="1"/>
</dbReference>
<gene>
    <name evidence="1" type="ORF">PS673_02844</name>
</gene>
<dbReference type="PANTHER" id="PTHR38013:SF1">
    <property type="entry name" value="GLYCOPROTEIN_POLYSACCHARIDE METABOLISM"/>
    <property type="match status" value="1"/>
</dbReference>
<proteinExistence type="predicted"/>
<name>A0A5E6SG38_PSEFL</name>
<evidence type="ECO:0008006" key="3">
    <source>
        <dbReference type="Google" id="ProtNLM"/>
    </source>
</evidence>
<dbReference type="AlphaFoldDB" id="A0A5E6SG38"/>
<reference evidence="1 2" key="1">
    <citation type="submission" date="2019-09" db="EMBL/GenBank/DDBJ databases">
        <authorList>
            <person name="Chandra G."/>
            <person name="Truman W A."/>
        </authorList>
    </citation>
    <scope>NUCLEOTIDE SEQUENCE [LARGE SCALE GENOMIC DNA]</scope>
    <source>
        <strain evidence="1">PS673</strain>
    </source>
</reference>